<dbReference type="NCBIfam" id="TIGR02937">
    <property type="entry name" value="sigma70-ECF"/>
    <property type="match status" value="1"/>
</dbReference>
<evidence type="ECO:0000256" key="2">
    <source>
        <dbReference type="ARBA" id="ARBA00023015"/>
    </source>
</evidence>
<sequence length="229" mass="26094">MTLASMAVTLPAYLMPEPERNAPHQPPQAAADGAEESADQESVRLMLRVKEGDVQAFERLVELHQNAVVGTCARMLNNIDDAHDIAQQVFLRVWRSAPRYEATAKFTTWLFTITRNLVFNETRRRSRRKEVSMEQENEDDPPKHFVDHSTPGADHLTQQAELEQALDKAIAALPEKQRIAVIMRRHQDLPYEDICSVLKMSLPAVKSLLFRARTELRKHLAAYLGEDVE</sequence>
<dbReference type="SUPFAM" id="SSF88946">
    <property type="entry name" value="Sigma2 domain of RNA polymerase sigma factors"/>
    <property type="match status" value="1"/>
</dbReference>
<keyword evidence="2" id="KW-0805">Transcription regulation</keyword>
<feature type="domain" description="RNA polymerase sigma-70 region 2" evidence="7">
    <location>
        <begin position="60"/>
        <end position="128"/>
    </location>
</feature>
<dbReference type="SUPFAM" id="SSF88659">
    <property type="entry name" value="Sigma3 and sigma4 domains of RNA polymerase sigma factors"/>
    <property type="match status" value="1"/>
</dbReference>
<proteinExistence type="inferred from homology"/>
<dbReference type="InterPro" id="IPR013324">
    <property type="entry name" value="RNA_pol_sigma_r3/r4-like"/>
</dbReference>
<dbReference type="GO" id="GO:0016987">
    <property type="term" value="F:sigma factor activity"/>
    <property type="evidence" value="ECO:0007669"/>
    <property type="project" value="UniProtKB-KW"/>
</dbReference>
<dbReference type="PANTHER" id="PTHR43133:SF8">
    <property type="entry name" value="RNA POLYMERASE SIGMA FACTOR HI_1459-RELATED"/>
    <property type="match status" value="1"/>
</dbReference>
<dbReference type="InterPro" id="IPR039425">
    <property type="entry name" value="RNA_pol_sigma-70-like"/>
</dbReference>
<dbReference type="InterPro" id="IPR007627">
    <property type="entry name" value="RNA_pol_sigma70_r2"/>
</dbReference>
<dbReference type="Gene3D" id="1.10.10.10">
    <property type="entry name" value="Winged helix-like DNA-binding domain superfamily/Winged helix DNA-binding domain"/>
    <property type="match status" value="1"/>
</dbReference>
<dbReference type="Gene3D" id="1.10.1740.10">
    <property type="match status" value="1"/>
</dbReference>
<feature type="region of interest" description="Disordered" evidence="6">
    <location>
        <begin position="17"/>
        <end position="37"/>
    </location>
</feature>
<organism evidence="9 10">
    <name type="scientific">Prosthecobacter vanneervenii</name>
    <dbReference type="NCBI Taxonomy" id="48466"/>
    <lineage>
        <taxon>Bacteria</taxon>
        <taxon>Pseudomonadati</taxon>
        <taxon>Verrucomicrobiota</taxon>
        <taxon>Verrucomicrobiia</taxon>
        <taxon>Verrucomicrobiales</taxon>
        <taxon>Verrucomicrobiaceae</taxon>
        <taxon>Prosthecobacter</taxon>
    </lineage>
</organism>
<keyword evidence="10" id="KW-1185">Reference proteome</keyword>
<dbReference type="RefSeq" id="WP_246438199.1">
    <property type="nucleotide sequence ID" value="NZ_JACHIG010000005.1"/>
</dbReference>
<dbReference type="InterPro" id="IPR036388">
    <property type="entry name" value="WH-like_DNA-bd_sf"/>
</dbReference>
<dbReference type="GO" id="GO:0003677">
    <property type="term" value="F:DNA binding"/>
    <property type="evidence" value="ECO:0007669"/>
    <property type="project" value="UniProtKB-KW"/>
</dbReference>
<name>A0A7W7YBC8_9BACT</name>
<dbReference type="GO" id="GO:0006352">
    <property type="term" value="P:DNA-templated transcription initiation"/>
    <property type="evidence" value="ECO:0007669"/>
    <property type="project" value="InterPro"/>
</dbReference>
<evidence type="ECO:0000256" key="5">
    <source>
        <dbReference type="ARBA" id="ARBA00023163"/>
    </source>
</evidence>
<accession>A0A7W7YBC8</accession>
<keyword evidence="5" id="KW-0804">Transcription</keyword>
<dbReference type="CDD" id="cd06171">
    <property type="entry name" value="Sigma70_r4"/>
    <property type="match status" value="1"/>
</dbReference>
<evidence type="ECO:0000256" key="4">
    <source>
        <dbReference type="ARBA" id="ARBA00023125"/>
    </source>
</evidence>
<evidence type="ECO:0000256" key="3">
    <source>
        <dbReference type="ARBA" id="ARBA00023082"/>
    </source>
</evidence>
<dbReference type="Pfam" id="PF04542">
    <property type="entry name" value="Sigma70_r2"/>
    <property type="match status" value="1"/>
</dbReference>
<dbReference type="AlphaFoldDB" id="A0A7W7YBC8"/>
<dbReference type="InterPro" id="IPR013325">
    <property type="entry name" value="RNA_pol_sigma_r2"/>
</dbReference>
<protein>
    <submittedName>
        <fullName evidence="9">RNA polymerase sigma-70 factor (ECF subfamily)</fullName>
    </submittedName>
</protein>
<gene>
    <name evidence="9" type="ORF">HNQ65_002665</name>
</gene>
<reference evidence="9 10" key="1">
    <citation type="submission" date="2020-08" db="EMBL/GenBank/DDBJ databases">
        <title>Genomic Encyclopedia of Type Strains, Phase IV (KMG-IV): sequencing the most valuable type-strain genomes for metagenomic binning, comparative biology and taxonomic classification.</title>
        <authorList>
            <person name="Goeker M."/>
        </authorList>
    </citation>
    <scope>NUCLEOTIDE SEQUENCE [LARGE SCALE GENOMIC DNA]</scope>
    <source>
        <strain evidence="9 10">DSM 12252</strain>
    </source>
</reference>
<feature type="region of interest" description="Disordered" evidence="6">
    <location>
        <begin position="124"/>
        <end position="152"/>
    </location>
</feature>
<keyword evidence="3" id="KW-0731">Sigma factor</keyword>
<dbReference type="InterPro" id="IPR014284">
    <property type="entry name" value="RNA_pol_sigma-70_dom"/>
</dbReference>
<evidence type="ECO:0000259" key="7">
    <source>
        <dbReference type="Pfam" id="PF04542"/>
    </source>
</evidence>
<comment type="similarity">
    <text evidence="1">Belongs to the sigma-70 factor family. ECF subfamily.</text>
</comment>
<keyword evidence="4" id="KW-0238">DNA-binding</keyword>
<dbReference type="InterPro" id="IPR013249">
    <property type="entry name" value="RNA_pol_sigma70_r4_t2"/>
</dbReference>
<evidence type="ECO:0000313" key="9">
    <source>
        <dbReference type="EMBL" id="MBB5033082.1"/>
    </source>
</evidence>
<evidence type="ECO:0000313" key="10">
    <source>
        <dbReference type="Proteomes" id="UP000590740"/>
    </source>
</evidence>
<feature type="domain" description="RNA polymerase sigma factor 70 region 4 type 2" evidence="8">
    <location>
        <begin position="164"/>
        <end position="216"/>
    </location>
</feature>
<evidence type="ECO:0000256" key="6">
    <source>
        <dbReference type="SAM" id="MobiDB-lite"/>
    </source>
</evidence>
<dbReference type="Pfam" id="PF08281">
    <property type="entry name" value="Sigma70_r4_2"/>
    <property type="match status" value="1"/>
</dbReference>
<dbReference type="Proteomes" id="UP000590740">
    <property type="component" value="Unassembled WGS sequence"/>
</dbReference>
<comment type="caution">
    <text evidence="9">The sequence shown here is derived from an EMBL/GenBank/DDBJ whole genome shotgun (WGS) entry which is preliminary data.</text>
</comment>
<evidence type="ECO:0000256" key="1">
    <source>
        <dbReference type="ARBA" id="ARBA00010641"/>
    </source>
</evidence>
<dbReference type="EMBL" id="JACHIG010000005">
    <property type="protein sequence ID" value="MBB5033082.1"/>
    <property type="molecule type" value="Genomic_DNA"/>
</dbReference>
<evidence type="ECO:0000259" key="8">
    <source>
        <dbReference type="Pfam" id="PF08281"/>
    </source>
</evidence>
<dbReference type="PANTHER" id="PTHR43133">
    <property type="entry name" value="RNA POLYMERASE ECF-TYPE SIGMA FACTO"/>
    <property type="match status" value="1"/>
</dbReference>